<dbReference type="CDD" id="cd17546">
    <property type="entry name" value="REC_hyHK_CKI1_RcsC-like"/>
    <property type="match status" value="1"/>
</dbReference>
<evidence type="ECO:0000256" key="1">
    <source>
        <dbReference type="ARBA" id="ARBA00022553"/>
    </source>
</evidence>
<dbReference type="Gene3D" id="1.20.120.160">
    <property type="entry name" value="HPT domain"/>
    <property type="match status" value="1"/>
</dbReference>
<feature type="modified residue" description="Phosphohistidine" evidence="3">
    <location>
        <position position="158"/>
    </location>
</feature>
<gene>
    <name evidence="7" type="ORF">XH94_39160</name>
</gene>
<feature type="modified residue" description="4-aspartylphosphate" evidence="4">
    <location>
        <position position="24"/>
    </location>
</feature>
<evidence type="ECO:0000313" key="7">
    <source>
        <dbReference type="EMBL" id="RXH21039.1"/>
    </source>
</evidence>
<dbReference type="InterPro" id="IPR011006">
    <property type="entry name" value="CheY-like_superfamily"/>
</dbReference>
<evidence type="ECO:0000256" key="2">
    <source>
        <dbReference type="ARBA" id="ARBA00023012"/>
    </source>
</evidence>
<dbReference type="SUPFAM" id="SSF52172">
    <property type="entry name" value="CheY-like"/>
    <property type="match status" value="1"/>
</dbReference>
<dbReference type="Gene3D" id="3.40.50.2300">
    <property type="match status" value="1"/>
</dbReference>
<comment type="caution">
    <text evidence="7">The sequence shown here is derived from an EMBL/GenBank/DDBJ whole genome shotgun (WGS) entry which is preliminary data.</text>
</comment>
<dbReference type="GO" id="GO:0005886">
    <property type="term" value="C:plasma membrane"/>
    <property type="evidence" value="ECO:0007669"/>
    <property type="project" value="UniProtKB-SubCell"/>
</dbReference>
<evidence type="ECO:0000259" key="6">
    <source>
        <dbReference type="PROSITE" id="PS50894"/>
    </source>
</evidence>
<dbReference type="EMBL" id="LBJM01000211">
    <property type="protein sequence ID" value="RXH21039.1"/>
    <property type="molecule type" value="Genomic_DNA"/>
</dbReference>
<dbReference type="Proteomes" id="UP000290565">
    <property type="component" value="Unassembled WGS sequence"/>
</dbReference>
<dbReference type="Pfam" id="PF00072">
    <property type="entry name" value="Response_reg"/>
    <property type="match status" value="1"/>
</dbReference>
<evidence type="ECO:0000313" key="8">
    <source>
        <dbReference type="Proteomes" id="UP000290565"/>
    </source>
</evidence>
<dbReference type="InterPro" id="IPR036641">
    <property type="entry name" value="HPT_dom_sf"/>
</dbReference>
<proteinExistence type="predicted"/>
<dbReference type="Pfam" id="PF01627">
    <property type="entry name" value="Hpt"/>
    <property type="match status" value="1"/>
</dbReference>
<evidence type="ECO:0000256" key="3">
    <source>
        <dbReference type="PROSITE-ProRule" id="PRU00110"/>
    </source>
</evidence>
<dbReference type="PANTHER" id="PTHR45339">
    <property type="entry name" value="HYBRID SIGNAL TRANSDUCTION HISTIDINE KINASE J"/>
    <property type="match status" value="1"/>
</dbReference>
<dbReference type="PROSITE" id="PS50894">
    <property type="entry name" value="HPT"/>
    <property type="match status" value="1"/>
</dbReference>
<dbReference type="GO" id="GO:0005524">
    <property type="term" value="F:ATP binding"/>
    <property type="evidence" value="ECO:0007669"/>
    <property type="project" value="UniProtKB-KW"/>
</dbReference>
<evidence type="ECO:0000256" key="4">
    <source>
        <dbReference type="PROSITE-ProRule" id="PRU00169"/>
    </source>
</evidence>
<accession>A0A4V1L0Q6</accession>
<evidence type="ECO:0000259" key="5">
    <source>
        <dbReference type="PROSITE" id="PS50110"/>
    </source>
</evidence>
<keyword evidence="2" id="KW-0902">Two-component regulatory system</keyword>
<keyword evidence="1 4" id="KW-0597">Phosphoprotein</keyword>
<dbReference type="PROSITE" id="PS50110">
    <property type="entry name" value="RESPONSE_REGULATORY"/>
    <property type="match status" value="1"/>
</dbReference>
<dbReference type="InterPro" id="IPR001789">
    <property type="entry name" value="Sig_transdc_resp-reg_receiver"/>
</dbReference>
<evidence type="ECO:0008006" key="9">
    <source>
        <dbReference type="Google" id="ProtNLM"/>
    </source>
</evidence>
<dbReference type="GO" id="GO:0004672">
    <property type="term" value="F:protein kinase activity"/>
    <property type="evidence" value="ECO:0007669"/>
    <property type="project" value="UniProtKB-ARBA"/>
</dbReference>
<dbReference type="AlphaFoldDB" id="A0A4V1L0Q6"/>
<organism evidence="7 8">
    <name type="scientific">Bradyrhizobium zhanjiangense</name>
    <dbReference type="NCBI Taxonomy" id="1325107"/>
    <lineage>
        <taxon>Bacteria</taxon>
        <taxon>Pseudomonadati</taxon>
        <taxon>Pseudomonadota</taxon>
        <taxon>Alphaproteobacteria</taxon>
        <taxon>Hyphomicrobiales</taxon>
        <taxon>Nitrobacteraceae</taxon>
        <taxon>Bradyrhizobium</taxon>
    </lineage>
</organism>
<reference evidence="7 8" key="1">
    <citation type="submission" date="2015-04" db="EMBL/GenBank/DDBJ databases">
        <title>Comparative genomics of rhizobia nodulating Arachis hypogaea in China.</title>
        <authorList>
            <person name="Li Y."/>
        </authorList>
    </citation>
    <scope>NUCLEOTIDE SEQUENCE [LARGE SCALE GENOMIC DNA]</scope>
    <source>
        <strain evidence="7 8">CCBAU 51787</strain>
    </source>
</reference>
<dbReference type="PANTHER" id="PTHR45339:SF6">
    <property type="entry name" value="SENSORY HISTIDINE PROTEIN KINASE"/>
    <property type="match status" value="1"/>
</dbReference>
<dbReference type="SUPFAM" id="SSF47226">
    <property type="entry name" value="Histidine-containing phosphotransfer domain, HPT domain"/>
    <property type="match status" value="1"/>
</dbReference>
<sequence length="222" mass="23677">MIATNGASAVALARDHAFDIILMDLHMPDMDGVEAASRIGKLGLPKMPRIIAVTADVSRSARERLAGAGIAKVVSKPILVNALREAIEDDPAQETTATQLAAGALIDRHFLDDQKELLGPAQIEKLHHLLETTSAMLIEDIDRAATAGDSKRLARSAHQLGSAAGALGLVRLFDRSREIELAAPSMSLPECEDAARELAALREASMRTLNDLLRPAEQHSGS</sequence>
<name>A0A4V1L0Q6_9BRAD</name>
<dbReference type="InterPro" id="IPR008207">
    <property type="entry name" value="Sig_transdc_His_kin_Hpt_dom"/>
</dbReference>
<feature type="domain" description="Response regulatory" evidence="5">
    <location>
        <begin position="1"/>
        <end position="91"/>
    </location>
</feature>
<protein>
    <recommendedName>
        <fullName evidence="9">Response regulator</fullName>
    </recommendedName>
</protein>
<dbReference type="GO" id="GO:0000160">
    <property type="term" value="P:phosphorelay signal transduction system"/>
    <property type="evidence" value="ECO:0007669"/>
    <property type="project" value="UniProtKB-KW"/>
</dbReference>
<feature type="domain" description="HPt" evidence="6">
    <location>
        <begin position="119"/>
        <end position="216"/>
    </location>
</feature>